<dbReference type="AlphaFoldDB" id="A0A841HRH4"/>
<proteinExistence type="predicted"/>
<comment type="caution">
    <text evidence="1">The sequence shown here is derived from an EMBL/GenBank/DDBJ whole genome shotgun (WGS) entry which is preliminary data.</text>
</comment>
<protein>
    <submittedName>
        <fullName evidence="1">Tetratricopeptide (TPR) repeat protein</fullName>
    </submittedName>
</protein>
<gene>
    <name evidence="1" type="ORF">HNQ60_004852</name>
</gene>
<dbReference type="Proteomes" id="UP000588068">
    <property type="component" value="Unassembled WGS sequence"/>
</dbReference>
<reference evidence="1 2" key="1">
    <citation type="submission" date="2020-08" db="EMBL/GenBank/DDBJ databases">
        <title>Genomic Encyclopedia of Type Strains, Phase IV (KMG-IV): sequencing the most valuable type-strain genomes for metagenomic binning, comparative biology and taxonomic classification.</title>
        <authorList>
            <person name="Goeker M."/>
        </authorList>
    </citation>
    <scope>NUCLEOTIDE SEQUENCE [LARGE SCALE GENOMIC DNA]</scope>
    <source>
        <strain evidence="1 2">DSM 26723</strain>
    </source>
</reference>
<name>A0A841HRH4_9GAMM</name>
<evidence type="ECO:0000313" key="1">
    <source>
        <dbReference type="EMBL" id="MBB6095961.1"/>
    </source>
</evidence>
<accession>A0A841HRH4</accession>
<dbReference type="EMBL" id="JACHHZ010000006">
    <property type="protein sequence ID" value="MBB6095961.1"/>
    <property type="molecule type" value="Genomic_DNA"/>
</dbReference>
<keyword evidence="2" id="KW-1185">Reference proteome</keyword>
<dbReference type="RefSeq" id="WP_184335344.1">
    <property type="nucleotide sequence ID" value="NZ_JACHHZ010000006.1"/>
</dbReference>
<evidence type="ECO:0000313" key="2">
    <source>
        <dbReference type="Proteomes" id="UP000588068"/>
    </source>
</evidence>
<sequence length="271" mass="29503">MPDPSPTDLPADSFEWKFDDAGVSLNLDLPAGWTVQRESPPAAAEGFLRPRLTASSADGQIRLRVAAAAMKLPVGLVPAVVYWAQLHHLNELPENDERWNGFPALAGWSTAGDAKRVGAAWIQVNDSVVELLIDGPAADHERLSAVWDLMRLSFRCTSHQRLEPPAHEPESWWSRAKALRDEGRLDEAIAVVERDGDRAEALLVQADLHMERLRRARAEGETDVARDAWKKAASCARAYAASATSGGEGAARSIERDRILAELGPAPAQGL</sequence>
<organism evidence="1 2">
    <name type="scientific">Povalibacter uvarum</name>
    <dbReference type="NCBI Taxonomy" id="732238"/>
    <lineage>
        <taxon>Bacteria</taxon>
        <taxon>Pseudomonadati</taxon>
        <taxon>Pseudomonadota</taxon>
        <taxon>Gammaproteobacteria</taxon>
        <taxon>Steroidobacterales</taxon>
        <taxon>Steroidobacteraceae</taxon>
        <taxon>Povalibacter</taxon>
    </lineage>
</organism>